<feature type="transmembrane region" description="Helical" evidence="1">
    <location>
        <begin position="107"/>
        <end position="130"/>
    </location>
</feature>
<evidence type="ECO:0000256" key="1">
    <source>
        <dbReference type="SAM" id="Phobius"/>
    </source>
</evidence>
<organism evidence="2 3">
    <name type="scientific">Leuconostoc holzapfelii</name>
    <dbReference type="NCBI Taxonomy" id="434464"/>
    <lineage>
        <taxon>Bacteria</taxon>
        <taxon>Bacillati</taxon>
        <taxon>Bacillota</taxon>
        <taxon>Bacilli</taxon>
        <taxon>Lactobacillales</taxon>
        <taxon>Lactobacillaceae</taxon>
        <taxon>Leuconostoc</taxon>
    </lineage>
</organism>
<name>A0A846ZHN6_9LACO</name>
<reference evidence="2 3" key="1">
    <citation type="submission" date="2020-04" db="EMBL/GenBank/DDBJ databases">
        <title>MicrobeNet Type strains.</title>
        <authorList>
            <person name="Nicholson A.C."/>
        </authorList>
    </citation>
    <scope>NUCLEOTIDE SEQUENCE [LARGE SCALE GENOMIC DNA]</scope>
    <source>
        <strain evidence="2 3">CCUG 54536</strain>
    </source>
</reference>
<dbReference type="EMBL" id="JAAXPO010000007">
    <property type="protein sequence ID" value="NKZ18880.1"/>
    <property type="molecule type" value="Genomic_DNA"/>
</dbReference>
<gene>
    <name evidence="2" type="ORF">HF966_06800</name>
</gene>
<feature type="transmembrane region" description="Helical" evidence="1">
    <location>
        <begin position="39"/>
        <end position="61"/>
    </location>
</feature>
<keyword evidence="1" id="KW-0812">Transmembrane</keyword>
<keyword evidence="1" id="KW-1133">Transmembrane helix</keyword>
<dbReference type="InterPro" id="IPR004676">
    <property type="entry name" value="Cd-R_transporter"/>
</dbReference>
<feature type="transmembrane region" description="Helical" evidence="1">
    <location>
        <begin position="136"/>
        <end position="158"/>
    </location>
</feature>
<dbReference type="Proteomes" id="UP000590460">
    <property type="component" value="Unassembled WGS sequence"/>
</dbReference>
<proteinExistence type="predicted"/>
<comment type="caution">
    <text evidence="2">The sequence shown here is derived from an EMBL/GenBank/DDBJ whole genome shotgun (WGS) entry which is preliminary data.</text>
</comment>
<feature type="transmembrane region" description="Helical" evidence="1">
    <location>
        <begin position="67"/>
        <end position="86"/>
    </location>
</feature>
<dbReference type="AlphaFoldDB" id="A0A846ZHN6"/>
<keyword evidence="1" id="KW-0472">Membrane</keyword>
<protein>
    <submittedName>
        <fullName evidence="2">Permease</fullName>
    </submittedName>
</protein>
<evidence type="ECO:0000313" key="3">
    <source>
        <dbReference type="Proteomes" id="UP000590460"/>
    </source>
</evidence>
<accession>A0A846ZHN6</accession>
<dbReference type="Pfam" id="PF03596">
    <property type="entry name" value="Cad"/>
    <property type="match status" value="1"/>
</dbReference>
<dbReference type="RefSeq" id="WP_168677357.1">
    <property type="nucleotide sequence ID" value="NZ_BPKV01000008.1"/>
</dbReference>
<feature type="transmembrane region" description="Helical" evidence="1">
    <location>
        <begin position="179"/>
        <end position="200"/>
    </location>
</feature>
<evidence type="ECO:0000313" key="2">
    <source>
        <dbReference type="EMBL" id="NKZ18880.1"/>
    </source>
</evidence>
<sequence length="203" mass="22698">MLETLLTAFTSYIGTTSDYFVVLLLLFAQFRTRQQRQALIWGAYIGNALLVVAAVVIALLLKRVPEPWLLGLLGLVPIAMGLQKFFSSEDESDEVAEKLAQMNQRSVFVTVIGLTAGTCGADNLALYIPYFTLANFVYLPAILAIFVFVLTIVIFLAKKFTDFAPVHRFMTRYGDRVQLVIYLLLGSYVLFDAGTIQYLFSLL</sequence>
<feature type="transmembrane region" description="Helical" evidence="1">
    <location>
        <begin position="6"/>
        <end position="27"/>
    </location>
</feature>